<accession>A0A0F9SB67</accession>
<sequence>MRLCDGRCCQQFPVSHDWYWQGRRLRSFIVGNKDQSPEWTRIRQILIPVIGRRNLFACNEFDQESGTCRAYDDRPGLCRRFPYDDPCRYCGARSDAQARGVALVVT</sequence>
<comment type="caution">
    <text evidence="1">The sequence shown here is derived from an EMBL/GenBank/DDBJ whole genome shotgun (WGS) entry which is preliminary data.</text>
</comment>
<proteinExistence type="predicted"/>
<gene>
    <name evidence="1" type="ORF">LCGC14_0795500</name>
</gene>
<evidence type="ECO:0008006" key="2">
    <source>
        <dbReference type="Google" id="ProtNLM"/>
    </source>
</evidence>
<dbReference type="InterPro" id="IPR005358">
    <property type="entry name" value="Puta_zinc/iron-chelating_dom"/>
</dbReference>
<protein>
    <recommendedName>
        <fullName evidence="2">YkgJ family cysteine cluster protein</fullName>
    </recommendedName>
</protein>
<organism evidence="1">
    <name type="scientific">marine sediment metagenome</name>
    <dbReference type="NCBI Taxonomy" id="412755"/>
    <lineage>
        <taxon>unclassified sequences</taxon>
        <taxon>metagenomes</taxon>
        <taxon>ecological metagenomes</taxon>
    </lineage>
</organism>
<dbReference type="Pfam" id="PF03692">
    <property type="entry name" value="CxxCxxCC"/>
    <property type="match status" value="1"/>
</dbReference>
<reference evidence="1" key="1">
    <citation type="journal article" date="2015" name="Nature">
        <title>Complex archaea that bridge the gap between prokaryotes and eukaryotes.</title>
        <authorList>
            <person name="Spang A."/>
            <person name="Saw J.H."/>
            <person name="Jorgensen S.L."/>
            <person name="Zaremba-Niedzwiedzka K."/>
            <person name="Martijn J."/>
            <person name="Lind A.E."/>
            <person name="van Eijk R."/>
            <person name="Schleper C."/>
            <person name="Guy L."/>
            <person name="Ettema T.J."/>
        </authorList>
    </citation>
    <scope>NUCLEOTIDE SEQUENCE</scope>
</reference>
<evidence type="ECO:0000313" key="1">
    <source>
        <dbReference type="EMBL" id="KKN34251.1"/>
    </source>
</evidence>
<dbReference type="AlphaFoldDB" id="A0A0F9SB67"/>
<dbReference type="EMBL" id="LAZR01002117">
    <property type="protein sequence ID" value="KKN34251.1"/>
    <property type="molecule type" value="Genomic_DNA"/>
</dbReference>
<name>A0A0F9SB67_9ZZZZ</name>